<dbReference type="FunFam" id="3.40.50.720:FF:000084">
    <property type="entry name" value="Short-chain dehydrogenase reductase"/>
    <property type="match status" value="1"/>
</dbReference>
<gene>
    <name evidence="3" type="ORF">PPSIR1_35882</name>
</gene>
<dbReference type="EMBL" id="ABCS01000013">
    <property type="protein sequence ID" value="EDM80145.1"/>
    <property type="molecule type" value="Genomic_DNA"/>
</dbReference>
<organism evidence="3 4">
    <name type="scientific">Plesiocystis pacifica SIR-1</name>
    <dbReference type="NCBI Taxonomy" id="391625"/>
    <lineage>
        <taxon>Bacteria</taxon>
        <taxon>Pseudomonadati</taxon>
        <taxon>Myxococcota</taxon>
        <taxon>Polyangia</taxon>
        <taxon>Nannocystales</taxon>
        <taxon>Nannocystaceae</taxon>
        <taxon>Plesiocystis</taxon>
    </lineage>
</organism>
<dbReference type="InterPro" id="IPR036291">
    <property type="entry name" value="NAD(P)-bd_dom_sf"/>
</dbReference>
<proteinExistence type="inferred from homology"/>
<keyword evidence="4" id="KW-1185">Reference proteome</keyword>
<dbReference type="EC" id="1.1.1.-" evidence="3"/>
<evidence type="ECO:0000313" key="3">
    <source>
        <dbReference type="EMBL" id="EDM80145.1"/>
    </source>
</evidence>
<evidence type="ECO:0000313" key="4">
    <source>
        <dbReference type="Proteomes" id="UP000005801"/>
    </source>
</evidence>
<dbReference type="InterPro" id="IPR020904">
    <property type="entry name" value="Sc_DH/Rdtase_CS"/>
</dbReference>
<dbReference type="GO" id="GO:0016491">
    <property type="term" value="F:oxidoreductase activity"/>
    <property type="evidence" value="ECO:0007669"/>
    <property type="project" value="UniProtKB-KW"/>
</dbReference>
<dbReference type="Gene3D" id="3.40.50.720">
    <property type="entry name" value="NAD(P)-binding Rossmann-like Domain"/>
    <property type="match status" value="1"/>
</dbReference>
<dbReference type="SMART" id="SM00822">
    <property type="entry name" value="PKS_KR"/>
    <property type="match status" value="1"/>
</dbReference>
<dbReference type="eggNOG" id="COG1028">
    <property type="taxonomic scope" value="Bacteria"/>
</dbReference>
<comment type="caution">
    <text evidence="3">The sequence shown here is derived from an EMBL/GenBank/DDBJ whole genome shotgun (WGS) entry which is preliminary data.</text>
</comment>
<dbReference type="CDD" id="cd05233">
    <property type="entry name" value="SDR_c"/>
    <property type="match status" value="1"/>
</dbReference>
<dbReference type="Pfam" id="PF13561">
    <property type="entry name" value="adh_short_C2"/>
    <property type="match status" value="1"/>
</dbReference>
<dbReference type="AlphaFoldDB" id="A6G1V5"/>
<feature type="domain" description="Ketoreductase" evidence="2">
    <location>
        <begin position="16"/>
        <end position="188"/>
    </location>
</feature>
<dbReference type="OrthoDB" id="5354363at2"/>
<dbReference type="PANTHER" id="PTHR43943:SF2">
    <property type="entry name" value="DEHYDROGENASE_REDUCTASE 4"/>
    <property type="match status" value="1"/>
</dbReference>
<evidence type="ECO:0000256" key="1">
    <source>
        <dbReference type="ARBA" id="ARBA00006484"/>
    </source>
</evidence>
<dbReference type="NCBIfam" id="NF005559">
    <property type="entry name" value="PRK07231.1"/>
    <property type="match status" value="1"/>
</dbReference>
<sequence length="267" mass="27742">MSEPSSASSSFDLNSKVAIVTGGSRGIGLATATALSRAGAKVVIASRKPEPLEQAAAHIREQTGGEVLAVPAHTGDDEAVQRVVAKTVEAFGGVDVLVNNAATNPHFGPIMSSQDSHWDKTYDVNVKGYFRMVKACVPEMQTRGGGRIINIASVAGRRVQPGMGVYCVSKAAVCMLTQVLAVELADAKINVNALTPGFVKTKFSSAIWGNEAIGKAVLKSIPQHRMAQPEEIANLIQFLASDASSFVTGSIIDIDGGQLAASGIPVG</sequence>
<evidence type="ECO:0000259" key="2">
    <source>
        <dbReference type="SMART" id="SM00822"/>
    </source>
</evidence>
<dbReference type="PRINTS" id="PR00080">
    <property type="entry name" value="SDRFAMILY"/>
</dbReference>
<dbReference type="PRINTS" id="PR00081">
    <property type="entry name" value="GDHRDH"/>
</dbReference>
<dbReference type="SUPFAM" id="SSF51735">
    <property type="entry name" value="NAD(P)-binding Rossmann-fold domains"/>
    <property type="match status" value="1"/>
</dbReference>
<dbReference type="STRING" id="391625.PPSIR1_35882"/>
<comment type="similarity">
    <text evidence="1">Belongs to the short-chain dehydrogenases/reductases (SDR) family.</text>
</comment>
<protein>
    <submittedName>
        <fullName evidence="3">Short chain dehydrogenase</fullName>
        <ecNumber evidence="3">1.1.1.-</ecNumber>
    </submittedName>
</protein>
<dbReference type="PROSITE" id="PS00061">
    <property type="entry name" value="ADH_SHORT"/>
    <property type="match status" value="1"/>
</dbReference>
<name>A6G1V5_9BACT</name>
<dbReference type="RefSeq" id="WP_006970704.1">
    <property type="nucleotide sequence ID" value="NZ_ABCS01000013.1"/>
</dbReference>
<dbReference type="InterPro" id="IPR002347">
    <property type="entry name" value="SDR_fam"/>
</dbReference>
<keyword evidence="3" id="KW-0560">Oxidoreductase</keyword>
<dbReference type="PANTHER" id="PTHR43943">
    <property type="entry name" value="DEHYDROGENASE/REDUCTASE (SDR FAMILY) MEMBER 4"/>
    <property type="match status" value="1"/>
</dbReference>
<dbReference type="Proteomes" id="UP000005801">
    <property type="component" value="Unassembled WGS sequence"/>
</dbReference>
<accession>A6G1V5</accession>
<dbReference type="InterPro" id="IPR057326">
    <property type="entry name" value="KR_dom"/>
</dbReference>
<reference evidence="3 4" key="1">
    <citation type="submission" date="2007-06" db="EMBL/GenBank/DDBJ databases">
        <authorList>
            <person name="Shimkets L."/>
            <person name="Ferriera S."/>
            <person name="Johnson J."/>
            <person name="Kravitz S."/>
            <person name="Beeson K."/>
            <person name="Sutton G."/>
            <person name="Rogers Y.-H."/>
            <person name="Friedman R."/>
            <person name="Frazier M."/>
            <person name="Venter J.C."/>
        </authorList>
    </citation>
    <scope>NUCLEOTIDE SEQUENCE [LARGE SCALE GENOMIC DNA]</scope>
    <source>
        <strain evidence="3 4">SIR-1</strain>
    </source>
</reference>